<evidence type="ECO:0000313" key="2">
    <source>
        <dbReference type="Proteomes" id="UP000011632"/>
    </source>
</evidence>
<reference evidence="1 2" key="1">
    <citation type="journal article" date="2014" name="PLoS Genet.">
        <title>Phylogenetically driven sequencing of extremely halophilic archaea reveals strategies for static and dynamic osmo-response.</title>
        <authorList>
            <person name="Becker E.A."/>
            <person name="Seitzer P.M."/>
            <person name="Tritt A."/>
            <person name="Larsen D."/>
            <person name="Krusor M."/>
            <person name="Yao A.I."/>
            <person name="Wu D."/>
            <person name="Madern D."/>
            <person name="Eisen J.A."/>
            <person name="Darling A.E."/>
            <person name="Facciotti M.T."/>
        </authorList>
    </citation>
    <scope>NUCLEOTIDE SEQUENCE [LARGE SCALE GENOMIC DNA]</scope>
    <source>
        <strain evidence="1 2">JCM 10478</strain>
    </source>
</reference>
<accession>L9XUX2</accession>
<name>L9XUX2_9EURY</name>
<dbReference type="PATRIC" id="fig|1227496.3.peg.2960"/>
<dbReference type="RefSeq" id="WP_006432030.1">
    <property type="nucleotide sequence ID" value="NZ_AOID01000045.1"/>
</dbReference>
<proteinExistence type="predicted"/>
<keyword evidence="2" id="KW-1185">Reference proteome</keyword>
<dbReference type="EMBL" id="AOID01000045">
    <property type="protein sequence ID" value="ELY65535.1"/>
    <property type="molecule type" value="Genomic_DNA"/>
</dbReference>
<evidence type="ECO:0000313" key="1">
    <source>
        <dbReference type="EMBL" id="ELY65535.1"/>
    </source>
</evidence>
<dbReference type="AlphaFoldDB" id="L9XUX2"/>
<sequence length="77" mass="7898">MAEPALDRALPNVGPGPNRLTLADLTAPVEPADPAVAVSDVGAAVSDGLAVTAADRDRTVLDRLVIDALLARADRRT</sequence>
<gene>
    <name evidence="1" type="ORF">C489_14695</name>
</gene>
<dbReference type="Proteomes" id="UP000011632">
    <property type="component" value="Unassembled WGS sequence"/>
</dbReference>
<protein>
    <submittedName>
        <fullName evidence="1">Uncharacterized protein</fullName>
    </submittedName>
</protein>
<organism evidence="1 2">
    <name type="scientific">Natrinema versiforme JCM 10478</name>
    <dbReference type="NCBI Taxonomy" id="1227496"/>
    <lineage>
        <taxon>Archaea</taxon>
        <taxon>Methanobacteriati</taxon>
        <taxon>Methanobacteriota</taxon>
        <taxon>Stenosarchaea group</taxon>
        <taxon>Halobacteria</taxon>
        <taxon>Halobacteriales</taxon>
        <taxon>Natrialbaceae</taxon>
        <taxon>Natrinema</taxon>
    </lineage>
</organism>
<dbReference type="STRING" id="1227496.C489_14695"/>
<comment type="caution">
    <text evidence="1">The sequence shown here is derived from an EMBL/GenBank/DDBJ whole genome shotgun (WGS) entry which is preliminary data.</text>
</comment>